<sequence>MAYWSGDGDEEEVEDVFEDYDVEPYGGGFDLYEIYGEALPADSEDICYPITSIDDEDFCFDYDCSYYGSDENPTAYVYGEEDTVDMELEMEEEE</sequence>
<dbReference type="PANTHER" id="PTHR33971">
    <property type="entry name" value="OS06G0232000 PROTEIN"/>
    <property type="match status" value="1"/>
</dbReference>
<evidence type="ECO:0000313" key="1">
    <source>
        <dbReference type="EMBL" id="KMZ61750.1"/>
    </source>
</evidence>
<reference evidence="2" key="1">
    <citation type="journal article" date="2016" name="Nature">
        <title>The genome of the seagrass Zostera marina reveals angiosperm adaptation to the sea.</title>
        <authorList>
            <person name="Olsen J.L."/>
            <person name="Rouze P."/>
            <person name="Verhelst B."/>
            <person name="Lin Y.-C."/>
            <person name="Bayer T."/>
            <person name="Collen J."/>
            <person name="Dattolo E."/>
            <person name="De Paoli E."/>
            <person name="Dittami S."/>
            <person name="Maumus F."/>
            <person name="Michel G."/>
            <person name="Kersting A."/>
            <person name="Lauritano C."/>
            <person name="Lohaus R."/>
            <person name="Toepel M."/>
            <person name="Tonon T."/>
            <person name="Vanneste K."/>
            <person name="Amirebrahimi M."/>
            <person name="Brakel J."/>
            <person name="Bostroem C."/>
            <person name="Chovatia M."/>
            <person name="Grimwood J."/>
            <person name="Jenkins J.W."/>
            <person name="Jueterbock A."/>
            <person name="Mraz A."/>
            <person name="Stam W.T."/>
            <person name="Tice H."/>
            <person name="Bornberg-Bauer E."/>
            <person name="Green P.J."/>
            <person name="Pearson G.A."/>
            <person name="Procaccini G."/>
            <person name="Duarte C.M."/>
            <person name="Schmutz J."/>
            <person name="Reusch T.B.H."/>
            <person name="Van de Peer Y."/>
        </authorList>
    </citation>
    <scope>NUCLEOTIDE SEQUENCE [LARGE SCALE GENOMIC DNA]</scope>
    <source>
        <strain evidence="2">cv. Finnish</strain>
    </source>
</reference>
<dbReference type="Proteomes" id="UP000036987">
    <property type="component" value="Unassembled WGS sequence"/>
</dbReference>
<dbReference type="OrthoDB" id="768992at2759"/>
<accession>A0A0K9P0L8</accession>
<proteinExistence type="predicted"/>
<gene>
    <name evidence="1" type="ORF">ZOSMA_4G00350</name>
</gene>
<comment type="caution">
    <text evidence="1">The sequence shown here is derived from an EMBL/GenBank/DDBJ whole genome shotgun (WGS) entry which is preliminary data.</text>
</comment>
<keyword evidence="2" id="KW-1185">Reference proteome</keyword>
<dbReference type="GO" id="GO:0070300">
    <property type="term" value="F:phosphatidic acid binding"/>
    <property type="evidence" value="ECO:0007669"/>
    <property type="project" value="InterPro"/>
</dbReference>
<dbReference type="AlphaFoldDB" id="A0A0K9P0L8"/>
<evidence type="ECO:0000313" key="2">
    <source>
        <dbReference type="Proteomes" id="UP000036987"/>
    </source>
</evidence>
<protein>
    <submittedName>
        <fullName evidence="1">Uncharacterized protein</fullName>
    </submittedName>
</protein>
<name>A0A0K9P0L8_ZOSMR</name>
<dbReference type="EMBL" id="LFYR01001430">
    <property type="protein sequence ID" value="KMZ61750.1"/>
    <property type="molecule type" value="Genomic_DNA"/>
</dbReference>
<organism evidence="1 2">
    <name type="scientific">Zostera marina</name>
    <name type="common">Eelgrass</name>
    <dbReference type="NCBI Taxonomy" id="29655"/>
    <lineage>
        <taxon>Eukaryota</taxon>
        <taxon>Viridiplantae</taxon>
        <taxon>Streptophyta</taxon>
        <taxon>Embryophyta</taxon>
        <taxon>Tracheophyta</taxon>
        <taxon>Spermatophyta</taxon>
        <taxon>Magnoliopsida</taxon>
        <taxon>Liliopsida</taxon>
        <taxon>Zosteraceae</taxon>
        <taxon>Zostera</taxon>
    </lineage>
</organism>
<dbReference type="PANTHER" id="PTHR33971:SF1">
    <property type="entry name" value="OS02G0743600 PROTEIN"/>
    <property type="match status" value="1"/>
</dbReference>
<dbReference type="InterPro" id="IPR038943">
    <property type="entry name" value="PLDrp1-like"/>
</dbReference>